<name>A0AA88ECI6_FICCA</name>
<organism evidence="2 3">
    <name type="scientific">Ficus carica</name>
    <name type="common">Common fig</name>
    <dbReference type="NCBI Taxonomy" id="3494"/>
    <lineage>
        <taxon>Eukaryota</taxon>
        <taxon>Viridiplantae</taxon>
        <taxon>Streptophyta</taxon>
        <taxon>Embryophyta</taxon>
        <taxon>Tracheophyta</taxon>
        <taxon>Spermatophyta</taxon>
        <taxon>Magnoliopsida</taxon>
        <taxon>eudicotyledons</taxon>
        <taxon>Gunneridae</taxon>
        <taxon>Pentapetalae</taxon>
        <taxon>rosids</taxon>
        <taxon>fabids</taxon>
        <taxon>Rosales</taxon>
        <taxon>Moraceae</taxon>
        <taxon>Ficeae</taxon>
        <taxon>Ficus</taxon>
    </lineage>
</organism>
<dbReference type="EMBL" id="BTGU01019044">
    <property type="protein sequence ID" value="GMN71353.1"/>
    <property type="molecule type" value="Genomic_DNA"/>
</dbReference>
<protein>
    <submittedName>
        <fullName evidence="2">Uncharacterized protein</fullName>
    </submittedName>
</protein>
<evidence type="ECO:0000313" key="3">
    <source>
        <dbReference type="Proteomes" id="UP001187192"/>
    </source>
</evidence>
<evidence type="ECO:0000256" key="1">
    <source>
        <dbReference type="SAM" id="MobiDB-lite"/>
    </source>
</evidence>
<dbReference type="AlphaFoldDB" id="A0AA88ECI6"/>
<keyword evidence="3" id="KW-1185">Reference proteome</keyword>
<feature type="compositionally biased region" description="Basic and acidic residues" evidence="1">
    <location>
        <begin position="68"/>
        <end position="80"/>
    </location>
</feature>
<feature type="non-terminal residue" evidence="2">
    <location>
        <position position="1"/>
    </location>
</feature>
<sequence>DTTQGLKRVWCPNLAKGLVIGRKEKGGIQAKGRPDFLKLLAGSWSSWCPDFKAKGELRILELKPPRRPVVGEEKKEEAKANPKSWISEAPDAIG</sequence>
<accession>A0AA88ECI6</accession>
<reference evidence="2" key="1">
    <citation type="submission" date="2023-07" db="EMBL/GenBank/DDBJ databases">
        <title>draft genome sequence of fig (Ficus carica).</title>
        <authorList>
            <person name="Takahashi T."/>
            <person name="Nishimura K."/>
        </authorList>
    </citation>
    <scope>NUCLEOTIDE SEQUENCE</scope>
</reference>
<comment type="caution">
    <text evidence="2">The sequence shown here is derived from an EMBL/GenBank/DDBJ whole genome shotgun (WGS) entry which is preliminary data.</text>
</comment>
<dbReference type="Proteomes" id="UP001187192">
    <property type="component" value="Unassembled WGS sequence"/>
</dbReference>
<evidence type="ECO:0000313" key="2">
    <source>
        <dbReference type="EMBL" id="GMN71353.1"/>
    </source>
</evidence>
<proteinExistence type="predicted"/>
<gene>
    <name evidence="2" type="ORF">TIFTF001_055937</name>
</gene>
<feature type="region of interest" description="Disordered" evidence="1">
    <location>
        <begin position="68"/>
        <end position="94"/>
    </location>
</feature>